<gene>
    <name evidence="1" type="ORF">G2W53_024046</name>
</gene>
<proteinExistence type="predicted"/>
<sequence>MLSDEQPELQGPECGSQLNSPLGLFWEHHLMESSRSLDQALAVVLVMIDLKMSLCSSRDGGDIAIYHQSVIVLQFSRTKYGLSSKIIVYLLNISSCPTVLCLVLNLDRPHKYQREAASALSEFSATALLFLSV</sequence>
<comment type="caution">
    <text evidence="1">The sequence shown here is derived from an EMBL/GenBank/DDBJ whole genome shotgun (WGS) entry which is preliminary data.</text>
</comment>
<dbReference type="Proteomes" id="UP000634136">
    <property type="component" value="Unassembled WGS sequence"/>
</dbReference>
<protein>
    <submittedName>
        <fullName evidence="1">Uncharacterized protein</fullName>
    </submittedName>
</protein>
<organism evidence="1 2">
    <name type="scientific">Senna tora</name>
    <dbReference type="NCBI Taxonomy" id="362788"/>
    <lineage>
        <taxon>Eukaryota</taxon>
        <taxon>Viridiplantae</taxon>
        <taxon>Streptophyta</taxon>
        <taxon>Embryophyta</taxon>
        <taxon>Tracheophyta</taxon>
        <taxon>Spermatophyta</taxon>
        <taxon>Magnoliopsida</taxon>
        <taxon>eudicotyledons</taxon>
        <taxon>Gunneridae</taxon>
        <taxon>Pentapetalae</taxon>
        <taxon>rosids</taxon>
        <taxon>fabids</taxon>
        <taxon>Fabales</taxon>
        <taxon>Fabaceae</taxon>
        <taxon>Caesalpinioideae</taxon>
        <taxon>Cassia clade</taxon>
        <taxon>Senna</taxon>
    </lineage>
</organism>
<dbReference type="EMBL" id="JAAIUW010000008">
    <property type="protein sequence ID" value="KAF7818591.1"/>
    <property type="molecule type" value="Genomic_DNA"/>
</dbReference>
<reference evidence="1" key="1">
    <citation type="submission" date="2020-09" db="EMBL/GenBank/DDBJ databases">
        <title>Genome-Enabled Discovery of Anthraquinone Biosynthesis in Senna tora.</title>
        <authorList>
            <person name="Kang S.-H."/>
            <person name="Pandey R.P."/>
            <person name="Lee C.-M."/>
            <person name="Sim J.-S."/>
            <person name="Jeong J.-T."/>
            <person name="Choi B.-S."/>
            <person name="Jung M."/>
            <person name="Ginzburg D."/>
            <person name="Zhao K."/>
            <person name="Won S.Y."/>
            <person name="Oh T.-J."/>
            <person name="Yu Y."/>
            <person name="Kim N.-H."/>
            <person name="Lee O.R."/>
            <person name="Lee T.-H."/>
            <person name="Bashyal P."/>
            <person name="Kim T.-S."/>
            <person name="Lee W.-H."/>
            <person name="Kawkins C."/>
            <person name="Kim C.-K."/>
            <person name="Kim J.S."/>
            <person name="Ahn B.O."/>
            <person name="Rhee S.Y."/>
            <person name="Sohng J.K."/>
        </authorList>
    </citation>
    <scope>NUCLEOTIDE SEQUENCE</scope>
    <source>
        <tissue evidence="1">Leaf</tissue>
    </source>
</reference>
<accession>A0A834TC66</accession>
<evidence type="ECO:0000313" key="1">
    <source>
        <dbReference type="EMBL" id="KAF7818591.1"/>
    </source>
</evidence>
<keyword evidence="2" id="KW-1185">Reference proteome</keyword>
<dbReference type="AlphaFoldDB" id="A0A834TC66"/>
<evidence type="ECO:0000313" key="2">
    <source>
        <dbReference type="Proteomes" id="UP000634136"/>
    </source>
</evidence>
<name>A0A834TC66_9FABA</name>